<keyword evidence="5" id="KW-1185">Reference proteome</keyword>
<reference evidence="4" key="1">
    <citation type="submission" date="2021-01" db="EMBL/GenBank/DDBJ databases">
        <title>Modified the classification status of verrucomicrobia.</title>
        <authorList>
            <person name="Feng X."/>
        </authorList>
    </citation>
    <scope>NUCLEOTIDE SEQUENCE</scope>
    <source>
        <strain evidence="4">KCTC 22041</strain>
    </source>
</reference>
<dbReference type="EMBL" id="JAENIJ010000043">
    <property type="protein sequence ID" value="MBK1884318.1"/>
    <property type="molecule type" value="Genomic_DNA"/>
</dbReference>
<evidence type="ECO:0000256" key="1">
    <source>
        <dbReference type="SAM" id="Phobius"/>
    </source>
</evidence>
<comment type="caution">
    <text evidence="4">The sequence shown here is derived from an EMBL/GenBank/DDBJ whole genome shotgun (WGS) entry which is preliminary data.</text>
</comment>
<feature type="signal peptide" evidence="2">
    <location>
        <begin position="1"/>
        <end position="22"/>
    </location>
</feature>
<name>A0A934VXX8_9BACT</name>
<sequence>MKAVRILAFILFGFLLPALATASQPVGKRPKIPVFDTLGFLPNSMTEEISESLLEARKSDGVDVIVVIIPDFGETSPQSIAKDYADSWTDRNASAIVLYSPGRELGPGPWIYPSGNVVNRLNPAMLTSLLEETRQHIAQEPTEQEKIQAAANASVTLLKNWKKTPVRIPVPQKRTFLESLQKYHINVLHLEIAGLVGIALFIPLLLGFIWLLLLVRRRRPKYFPSSRTYPRLGAPYAGGNYIATHLSSGKH</sequence>
<dbReference type="RefSeq" id="WP_200273390.1">
    <property type="nucleotide sequence ID" value="NZ_JAENIJ010000043.1"/>
</dbReference>
<gene>
    <name evidence="4" type="ORF">JIN85_18005</name>
</gene>
<dbReference type="Gene3D" id="3.10.310.50">
    <property type="match status" value="1"/>
</dbReference>
<dbReference type="Pfam" id="PF04536">
    <property type="entry name" value="TPM_phosphatase"/>
    <property type="match status" value="1"/>
</dbReference>
<dbReference type="Proteomes" id="UP000603141">
    <property type="component" value="Unassembled WGS sequence"/>
</dbReference>
<keyword evidence="2" id="KW-0732">Signal</keyword>
<dbReference type="AlphaFoldDB" id="A0A934VXX8"/>
<protein>
    <submittedName>
        <fullName evidence="4">TPM domain-containing protein</fullName>
    </submittedName>
</protein>
<dbReference type="InterPro" id="IPR007621">
    <property type="entry name" value="TPM_dom"/>
</dbReference>
<evidence type="ECO:0000313" key="5">
    <source>
        <dbReference type="Proteomes" id="UP000603141"/>
    </source>
</evidence>
<organism evidence="4 5">
    <name type="scientific">Luteolibacter pohnpeiensis</name>
    <dbReference type="NCBI Taxonomy" id="454153"/>
    <lineage>
        <taxon>Bacteria</taxon>
        <taxon>Pseudomonadati</taxon>
        <taxon>Verrucomicrobiota</taxon>
        <taxon>Verrucomicrobiia</taxon>
        <taxon>Verrucomicrobiales</taxon>
        <taxon>Verrucomicrobiaceae</taxon>
        <taxon>Luteolibacter</taxon>
    </lineage>
</organism>
<evidence type="ECO:0000256" key="2">
    <source>
        <dbReference type="SAM" id="SignalP"/>
    </source>
</evidence>
<feature type="transmembrane region" description="Helical" evidence="1">
    <location>
        <begin position="192"/>
        <end position="215"/>
    </location>
</feature>
<feature type="chain" id="PRO_5036678622" evidence="2">
    <location>
        <begin position="23"/>
        <end position="251"/>
    </location>
</feature>
<evidence type="ECO:0000313" key="4">
    <source>
        <dbReference type="EMBL" id="MBK1884318.1"/>
    </source>
</evidence>
<proteinExistence type="predicted"/>
<accession>A0A934VXX8</accession>
<keyword evidence="1" id="KW-1133">Transmembrane helix</keyword>
<keyword evidence="1" id="KW-0472">Membrane</keyword>
<feature type="domain" description="TPM" evidence="3">
    <location>
        <begin position="34"/>
        <end position="99"/>
    </location>
</feature>
<evidence type="ECO:0000259" key="3">
    <source>
        <dbReference type="Pfam" id="PF04536"/>
    </source>
</evidence>
<keyword evidence="1" id="KW-0812">Transmembrane</keyword>